<dbReference type="AlphaFoldDB" id="A0A078B3R0"/>
<gene>
    <name evidence="1" type="primary">Contig18550.g19707</name>
    <name evidence="1" type="ORF">STYLEM_16970</name>
</gene>
<evidence type="ECO:0000313" key="2">
    <source>
        <dbReference type="Proteomes" id="UP000039865"/>
    </source>
</evidence>
<name>A0A078B3R0_STYLE</name>
<reference evidence="1 2" key="1">
    <citation type="submission" date="2014-06" db="EMBL/GenBank/DDBJ databases">
        <authorList>
            <person name="Swart Estienne"/>
        </authorList>
    </citation>
    <scope>NUCLEOTIDE SEQUENCE [LARGE SCALE GENOMIC DNA]</scope>
    <source>
        <strain evidence="1 2">130c</strain>
    </source>
</reference>
<accession>A0A078B3R0</accession>
<dbReference type="Proteomes" id="UP000039865">
    <property type="component" value="Unassembled WGS sequence"/>
</dbReference>
<dbReference type="EMBL" id="CCKQ01015994">
    <property type="protein sequence ID" value="CDW87857.1"/>
    <property type="molecule type" value="Genomic_DNA"/>
</dbReference>
<sequence length="149" mass="17309">MKILSLLAQSESKPQKFSQYCSQSVGKHHFTQKFTNFGENCHNSIENNDLMFTKQVGTLFILMTEKYECGAQKSVKEQKYPTNQNQEFAFELPFNSYRLTAQKDVCGIMIYSVGEFKAKRHQIFTRMQKGCLSLFLLRFWEKNSGPLHG</sequence>
<dbReference type="InParanoid" id="A0A078B3R0"/>
<organism evidence="1 2">
    <name type="scientific">Stylonychia lemnae</name>
    <name type="common">Ciliate</name>
    <dbReference type="NCBI Taxonomy" id="5949"/>
    <lineage>
        <taxon>Eukaryota</taxon>
        <taxon>Sar</taxon>
        <taxon>Alveolata</taxon>
        <taxon>Ciliophora</taxon>
        <taxon>Intramacronucleata</taxon>
        <taxon>Spirotrichea</taxon>
        <taxon>Stichotrichia</taxon>
        <taxon>Sporadotrichida</taxon>
        <taxon>Oxytrichidae</taxon>
        <taxon>Stylonychinae</taxon>
        <taxon>Stylonychia</taxon>
    </lineage>
</organism>
<protein>
    <submittedName>
        <fullName evidence="1">Uncharacterized protein</fullName>
    </submittedName>
</protein>
<proteinExistence type="predicted"/>
<evidence type="ECO:0000313" key="1">
    <source>
        <dbReference type="EMBL" id="CDW87857.1"/>
    </source>
</evidence>
<keyword evidence="2" id="KW-1185">Reference proteome</keyword>